<accession>A0A5K7SFB4</accession>
<dbReference type="InterPro" id="IPR001437">
    <property type="entry name" value="Tscrpt_elong_fac_GreA/B_C"/>
</dbReference>
<protein>
    <submittedName>
        <fullName evidence="2">Regulator of nucleoside diphosphate kinase</fullName>
    </submittedName>
</protein>
<dbReference type="RefSeq" id="WP_318348334.1">
    <property type="nucleotide sequence ID" value="NZ_AP018694.1"/>
</dbReference>
<dbReference type="SUPFAM" id="SSF54534">
    <property type="entry name" value="FKBP-like"/>
    <property type="match status" value="1"/>
</dbReference>
<dbReference type="InterPro" id="IPR023459">
    <property type="entry name" value="Tscrpt_elong_fac_GreA/B_fam"/>
</dbReference>
<organism evidence="2 3">
    <name type="scientific">Aquipluma nitroreducens</name>
    <dbReference type="NCBI Taxonomy" id="2010828"/>
    <lineage>
        <taxon>Bacteria</taxon>
        <taxon>Pseudomonadati</taxon>
        <taxon>Bacteroidota</taxon>
        <taxon>Bacteroidia</taxon>
        <taxon>Marinilabiliales</taxon>
        <taxon>Prolixibacteraceae</taxon>
        <taxon>Aquipluma</taxon>
    </lineage>
</organism>
<sequence length="137" mass="15337">MKRNIIITDLDYVRLGNLIGSIKKTKNEELSNLTILCEEIARAERVNPKEIEPDFVTMNSLIEVVDLDNGKVMTIKLVYPKDADFRKGNISILSLLGSALLGYRVGSIIKFDAPLGEKKIKIKSIIYQPEANGVFDI</sequence>
<dbReference type="KEGG" id="anf:AQPE_4350"/>
<evidence type="ECO:0000313" key="3">
    <source>
        <dbReference type="Proteomes" id="UP001193389"/>
    </source>
</evidence>
<dbReference type="GO" id="GO:0003677">
    <property type="term" value="F:DNA binding"/>
    <property type="evidence" value="ECO:0007669"/>
    <property type="project" value="InterPro"/>
</dbReference>
<feature type="domain" description="Transcription elongation factor GreA/GreB C-terminal" evidence="1">
    <location>
        <begin position="54"/>
        <end position="127"/>
    </location>
</feature>
<name>A0A5K7SFB4_9BACT</name>
<gene>
    <name evidence="2" type="ORF">AQPE_4350</name>
</gene>
<dbReference type="Gene3D" id="3.10.50.30">
    <property type="entry name" value="Transcription elongation factor, GreA/GreB, C-terminal domain"/>
    <property type="match status" value="1"/>
</dbReference>
<keyword evidence="2" id="KW-0808">Transferase</keyword>
<dbReference type="AlphaFoldDB" id="A0A5K7SFB4"/>
<keyword evidence="2" id="KW-0418">Kinase</keyword>
<dbReference type="InterPro" id="IPR036953">
    <property type="entry name" value="GreA/GreB_C_sf"/>
</dbReference>
<reference evidence="2" key="1">
    <citation type="journal article" date="2020" name="Int. J. Syst. Evol. Microbiol.">
        <title>Aquipluma nitroreducens gen. nov. sp. nov., a novel facultatively anaerobic bacterium isolated from a freshwater lake.</title>
        <authorList>
            <person name="Watanabe M."/>
            <person name="Kojima H."/>
            <person name="Fukui M."/>
        </authorList>
    </citation>
    <scope>NUCLEOTIDE SEQUENCE</scope>
    <source>
        <strain evidence="2">MeG22</strain>
    </source>
</reference>
<dbReference type="GO" id="GO:0006354">
    <property type="term" value="P:DNA-templated transcription elongation"/>
    <property type="evidence" value="ECO:0007669"/>
    <property type="project" value="TreeGrafter"/>
</dbReference>
<proteinExistence type="predicted"/>
<dbReference type="Proteomes" id="UP001193389">
    <property type="component" value="Chromosome"/>
</dbReference>
<dbReference type="GO" id="GO:0070063">
    <property type="term" value="F:RNA polymerase binding"/>
    <property type="evidence" value="ECO:0007669"/>
    <property type="project" value="InterPro"/>
</dbReference>
<dbReference type="Pfam" id="PF01272">
    <property type="entry name" value="GreA_GreB"/>
    <property type="match status" value="1"/>
</dbReference>
<keyword evidence="3" id="KW-1185">Reference proteome</keyword>
<dbReference type="PANTHER" id="PTHR30437">
    <property type="entry name" value="TRANSCRIPTION ELONGATION FACTOR GREA"/>
    <property type="match status" value="1"/>
</dbReference>
<dbReference type="GO" id="GO:0032784">
    <property type="term" value="P:regulation of DNA-templated transcription elongation"/>
    <property type="evidence" value="ECO:0007669"/>
    <property type="project" value="InterPro"/>
</dbReference>
<evidence type="ECO:0000313" key="2">
    <source>
        <dbReference type="EMBL" id="BBE20159.1"/>
    </source>
</evidence>
<dbReference type="EMBL" id="AP018694">
    <property type="protein sequence ID" value="BBE20159.1"/>
    <property type="molecule type" value="Genomic_DNA"/>
</dbReference>
<dbReference type="GO" id="GO:0016301">
    <property type="term" value="F:kinase activity"/>
    <property type="evidence" value="ECO:0007669"/>
    <property type="project" value="UniProtKB-KW"/>
</dbReference>
<dbReference type="PANTHER" id="PTHR30437:SF5">
    <property type="entry name" value="REGULATOR OF NUCLEOSIDE DIPHOSPHATE KINASE"/>
    <property type="match status" value="1"/>
</dbReference>
<evidence type="ECO:0000259" key="1">
    <source>
        <dbReference type="Pfam" id="PF01272"/>
    </source>
</evidence>